<organism evidence="1">
    <name type="scientific">Arundo donax</name>
    <name type="common">Giant reed</name>
    <name type="synonym">Donax arundinaceus</name>
    <dbReference type="NCBI Taxonomy" id="35708"/>
    <lineage>
        <taxon>Eukaryota</taxon>
        <taxon>Viridiplantae</taxon>
        <taxon>Streptophyta</taxon>
        <taxon>Embryophyta</taxon>
        <taxon>Tracheophyta</taxon>
        <taxon>Spermatophyta</taxon>
        <taxon>Magnoliopsida</taxon>
        <taxon>Liliopsida</taxon>
        <taxon>Poales</taxon>
        <taxon>Poaceae</taxon>
        <taxon>PACMAD clade</taxon>
        <taxon>Arundinoideae</taxon>
        <taxon>Arundineae</taxon>
        <taxon>Arundo</taxon>
    </lineage>
</organism>
<accession>A0A0A9CLX5</accession>
<proteinExistence type="predicted"/>
<reference evidence="1" key="2">
    <citation type="journal article" date="2015" name="Data Brief">
        <title>Shoot transcriptome of the giant reed, Arundo donax.</title>
        <authorList>
            <person name="Barrero R.A."/>
            <person name="Guerrero F.D."/>
            <person name="Moolhuijzen P."/>
            <person name="Goolsby J.A."/>
            <person name="Tidwell J."/>
            <person name="Bellgard S.E."/>
            <person name="Bellgard M.I."/>
        </authorList>
    </citation>
    <scope>NUCLEOTIDE SEQUENCE</scope>
    <source>
        <tissue evidence="1">Shoot tissue taken approximately 20 cm above the soil surface</tissue>
    </source>
</reference>
<name>A0A0A9CLX5_ARUDO</name>
<dbReference type="AlphaFoldDB" id="A0A0A9CLX5"/>
<evidence type="ECO:0000313" key="1">
    <source>
        <dbReference type="EMBL" id="JAD72512.1"/>
    </source>
</evidence>
<dbReference type="EMBL" id="GBRH01225383">
    <property type="protein sequence ID" value="JAD72512.1"/>
    <property type="molecule type" value="Transcribed_RNA"/>
</dbReference>
<protein>
    <submittedName>
        <fullName evidence="1">Uncharacterized protein</fullName>
    </submittedName>
</protein>
<sequence>MYCFIQGMIWSESIVGLRYFPDCAITKRRGTSLSLSPKY</sequence>
<reference evidence="1" key="1">
    <citation type="submission" date="2014-09" db="EMBL/GenBank/DDBJ databases">
        <authorList>
            <person name="Magalhaes I.L.F."/>
            <person name="Oliveira U."/>
            <person name="Santos F.R."/>
            <person name="Vidigal T.H.D.A."/>
            <person name="Brescovit A.D."/>
            <person name="Santos A.J."/>
        </authorList>
    </citation>
    <scope>NUCLEOTIDE SEQUENCE</scope>
    <source>
        <tissue evidence="1">Shoot tissue taken approximately 20 cm above the soil surface</tissue>
    </source>
</reference>